<reference evidence="1" key="1">
    <citation type="submission" date="2016-06" db="EMBL/GenBank/DDBJ databases">
        <title>Draft genome of Moraxella osloensis CCUG 67237.</title>
        <authorList>
            <person name="Salva-Serra F."/>
            <person name="Engstrom-Jakobsson H."/>
            <person name="Thorell K."/>
            <person name="Gonzales-Siles L."/>
            <person name="Karlsson R."/>
            <person name="Boulund F."/>
            <person name="Engstrand L."/>
            <person name="Kristiansson E."/>
            <person name="Moore E."/>
        </authorList>
    </citation>
    <scope>NUCLEOTIDE SEQUENCE [LARGE SCALE GENOMIC DNA]</scope>
    <source>
        <strain evidence="1">CCUG 67237</strain>
    </source>
</reference>
<sequence>MLLPFYMIEGENSKVGVNQPCFRFRAGYLLLCLSISTKKSPVSTLFLKTKLSKNNIMPKMNSKLLFLHN</sequence>
<protein>
    <submittedName>
        <fullName evidence="1">Uncharacterized protein</fullName>
    </submittedName>
</protein>
<name>A0AA91FHV4_FAUOS</name>
<comment type="caution">
    <text evidence="1">The sequence shown here is derived from an EMBL/GenBank/DDBJ whole genome shotgun (WGS) entry which is preliminary data.</text>
</comment>
<gene>
    <name evidence="1" type="ORF">A9299_05090</name>
</gene>
<accession>A0AA91FHV4</accession>
<organism evidence="1">
    <name type="scientific">Faucicola osloensis</name>
    <name type="common">Moraxella osloensis</name>
    <dbReference type="NCBI Taxonomy" id="34062"/>
    <lineage>
        <taxon>Bacteria</taxon>
        <taxon>Pseudomonadati</taxon>
        <taxon>Pseudomonadota</taxon>
        <taxon>Gammaproteobacteria</taxon>
        <taxon>Moraxellales</taxon>
        <taxon>Moraxellaceae</taxon>
        <taxon>Faucicola</taxon>
    </lineage>
</organism>
<evidence type="ECO:0000313" key="1">
    <source>
        <dbReference type="EMBL" id="OBX62556.1"/>
    </source>
</evidence>
<proteinExistence type="predicted"/>
<dbReference type="EMBL" id="LZMT01000034">
    <property type="protein sequence ID" value="OBX62556.1"/>
    <property type="molecule type" value="Genomic_DNA"/>
</dbReference>
<dbReference type="AlphaFoldDB" id="A0AA91FHV4"/>